<dbReference type="PANTHER" id="PTHR37305">
    <property type="entry name" value="INTEGRAL MEMBRANE PROTEIN-RELATED"/>
    <property type="match status" value="1"/>
</dbReference>
<evidence type="ECO:0000313" key="2">
    <source>
        <dbReference type="EMBL" id="MFC4336430.1"/>
    </source>
</evidence>
<feature type="transmembrane region" description="Helical" evidence="1">
    <location>
        <begin position="118"/>
        <end position="141"/>
    </location>
</feature>
<proteinExistence type="predicted"/>
<sequence length="336" mass="36967">MRLFRAEISRVLRRRLTWILAIGAFAVPLVVAVMLSMESRTEATDAERAQAEQEWQRLQDDVEKCKEDPEAFFIDWGYPEEHASDMTESECEMELSWANGPEDFLYVYTFDLSEEGRLLIANISLVGALAAMVLAASAIGAEWSSGGMSNLLLWHPNRWKVYAAKCAAAVGLSAVYMAAYTAAVFGIFYLVAELRGTMGEMDSAWWSDMNGTLVRTAVLGVFAALVGATFTFLGKHTALTGGVVIGGLVLSNIAGPIITAITNPTYPDLLSPSYWLDAWSYGETELWPANGTIESMNGTEPEKYLLTWDMIGIGMLIVALVLVVLSSWSFRRRDIA</sequence>
<dbReference type="Pfam" id="PF12679">
    <property type="entry name" value="ABC2_membrane_2"/>
    <property type="match status" value="1"/>
</dbReference>
<feature type="transmembrane region" description="Helical" evidence="1">
    <location>
        <begin position="16"/>
        <end position="37"/>
    </location>
</feature>
<dbReference type="RefSeq" id="WP_380622352.1">
    <property type="nucleotide sequence ID" value="NZ_JBHSDK010000019.1"/>
</dbReference>
<name>A0ABV8U0S7_9ACTN</name>
<comment type="caution">
    <text evidence="2">The sequence shown here is derived from an EMBL/GenBank/DDBJ whole genome shotgun (WGS) entry which is preliminary data.</text>
</comment>
<keyword evidence="1" id="KW-0472">Membrane</keyword>
<feature type="transmembrane region" description="Helical" evidence="1">
    <location>
        <begin position="212"/>
        <end position="233"/>
    </location>
</feature>
<dbReference type="PANTHER" id="PTHR37305:SF1">
    <property type="entry name" value="MEMBRANE PROTEIN"/>
    <property type="match status" value="1"/>
</dbReference>
<protein>
    <submittedName>
        <fullName evidence="2">ABC transporter permease subunit</fullName>
    </submittedName>
</protein>
<keyword evidence="3" id="KW-1185">Reference proteome</keyword>
<evidence type="ECO:0000313" key="3">
    <source>
        <dbReference type="Proteomes" id="UP001595823"/>
    </source>
</evidence>
<gene>
    <name evidence="2" type="ORF">ACFPET_14600</name>
</gene>
<keyword evidence="1" id="KW-0812">Transmembrane</keyword>
<dbReference type="Proteomes" id="UP001595823">
    <property type="component" value="Unassembled WGS sequence"/>
</dbReference>
<keyword evidence="1" id="KW-1133">Transmembrane helix</keyword>
<evidence type="ECO:0000256" key="1">
    <source>
        <dbReference type="SAM" id="Phobius"/>
    </source>
</evidence>
<accession>A0ABV8U0S7</accession>
<feature type="transmembrane region" description="Helical" evidence="1">
    <location>
        <begin position="310"/>
        <end position="330"/>
    </location>
</feature>
<dbReference type="EMBL" id="JBHSDK010000019">
    <property type="protein sequence ID" value="MFC4336430.1"/>
    <property type="molecule type" value="Genomic_DNA"/>
</dbReference>
<feature type="transmembrane region" description="Helical" evidence="1">
    <location>
        <begin position="240"/>
        <end position="261"/>
    </location>
</feature>
<reference evidence="3" key="1">
    <citation type="journal article" date="2019" name="Int. J. Syst. Evol. Microbiol.">
        <title>The Global Catalogue of Microorganisms (GCM) 10K type strain sequencing project: providing services to taxonomists for standard genome sequencing and annotation.</title>
        <authorList>
            <consortium name="The Broad Institute Genomics Platform"/>
            <consortium name="The Broad Institute Genome Sequencing Center for Infectious Disease"/>
            <person name="Wu L."/>
            <person name="Ma J."/>
        </authorList>
    </citation>
    <scope>NUCLEOTIDE SEQUENCE [LARGE SCALE GENOMIC DNA]</scope>
    <source>
        <strain evidence="3">IBRC-M 10908</strain>
    </source>
</reference>
<organism evidence="2 3">
    <name type="scientific">Salininema proteolyticum</name>
    <dbReference type="NCBI Taxonomy" id="1607685"/>
    <lineage>
        <taxon>Bacteria</taxon>
        <taxon>Bacillati</taxon>
        <taxon>Actinomycetota</taxon>
        <taxon>Actinomycetes</taxon>
        <taxon>Glycomycetales</taxon>
        <taxon>Glycomycetaceae</taxon>
        <taxon>Salininema</taxon>
    </lineage>
</organism>
<feature type="transmembrane region" description="Helical" evidence="1">
    <location>
        <begin position="162"/>
        <end position="192"/>
    </location>
</feature>